<proteinExistence type="predicted"/>
<protein>
    <submittedName>
        <fullName evidence="2">Uncharacterized protein</fullName>
    </submittedName>
</protein>
<keyword evidence="1" id="KW-1133">Transmembrane helix</keyword>
<dbReference type="Proteomes" id="UP001428774">
    <property type="component" value="Unassembled WGS sequence"/>
</dbReference>
<dbReference type="EMBL" id="JBDNCH010000004">
    <property type="protein sequence ID" value="MEN9063109.1"/>
    <property type="molecule type" value="Genomic_DNA"/>
</dbReference>
<feature type="transmembrane region" description="Helical" evidence="1">
    <location>
        <begin position="12"/>
        <end position="43"/>
    </location>
</feature>
<keyword evidence="3" id="KW-1185">Reference proteome</keyword>
<organism evidence="2 3">
    <name type="scientific">Ponticoccus litoralis</name>
    <dbReference type="NCBI Taxonomy" id="422297"/>
    <lineage>
        <taxon>Bacteria</taxon>
        <taxon>Pseudomonadati</taxon>
        <taxon>Pseudomonadota</taxon>
        <taxon>Alphaproteobacteria</taxon>
        <taxon>Rhodobacterales</taxon>
        <taxon>Roseobacteraceae</taxon>
        <taxon>Ponticoccus</taxon>
    </lineage>
</organism>
<evidence type="ECO:0000313" key="3">
    <source>
        <dbReference type="Proteomes" id="UP001428774"/>
    </source>
</evidence>
<gene>
    <name evidence="2" type="ORF">ABFB10_21120</name>
</gene>
<keyword evidence="1" id="KW-0472">Membrane</keyword>
<feature type="transmembrane region" description="Helical" evidence="1">
    <location>
        <begin position="55"/>
        <end position="73"/>
    </location>
</feature>
<name>A0AAW9SPQ5_9RHOB</name>
<dbReference type="AlphaFoldDB" id="A0AAW9SPQ5"/>
<sequence>MAFIKDNPKFVLLIAVLCCILASIFFVSLYGFGVVVLAGGIIASWVLVGWKDNWIAKWLAGGAFLVGLLGAIVEYPYRRETASVFSLAIEAQTQPGAFGFDFEDNEELFGTVVACGLQGHNDLGSLTHDLAAVIYEPPEASIISWMWKRPVDRKSCLERANALAEKSPAFAVRLKAIMDDFS</sequence>
<accession>A0AAW9SPQ5</accession>
<comment type="caution">
    <text evidence="2">The sequence shown here is derived from an EMBL/GenBank/DDBJ whole genome shotgun (WGS) entry which is preliminary data.</text>
</comment>
<evidence type="ECO:0000313" key="2">
    <source>
        <dbReference type="EMBL" id="MEN9063109.1"/>
    </source>
</evidence>
<keyword evidence="1" id="KW-0812">Transmembrane</keyword>
<dbReference type="RefSeq" id="WP_347168214.1">
    <property type="nucleotide sequence ID" value="NZ_JBDNCH010000004.1"/>
</dbReference>
<reference evidence="2 3" key="1">
    <citation type="submission" date="2024-05" db="EMBL/GenBank/DDBJ databases">
        <title>Genome sequence of Ponticoccus litoralis KCCM 90028.</title>
        <authorList>
            <person name="Kim J.M."/>
            <person name="Lee J.K."/>
            <person name="Choi B.J."/>
            <person name="Bayburt H."/>
            <person name="Baek J.H."/>
            <person name="Jeon C.O."/>
        </authorList>
    </citation>
    <scope>NUCLEOTIDE SEQUENCE [LARGE SCALE GENOMIC DNA]</scope>
    <source>
        <strain evidence="2 3">KCCM 90028</strain>
    </source>
</reference>
<evidence type="ECO:0000256" key="1">
    <source>
        <dbReference type="SAM" id="Phobius"/>
    </source>
</evidence>